<dbReference type="PANTHER" id="PTHR43355">
    <property type="entry name" value="FLAVIN REDUCTASE (NADPH)"/>
    <property type="match status" value="1"/>
</dbReference>
<dbReference type="InterPro" id="IPR016040">
    <property type="entry name" value="NAD(P)-bd_dom"/>
</dbReference>
<evidence type="ECO:0000313" key="3">
    <source>
        <dbReference type="Proteomes" id="UP000295244"/>
    </source>
</evidence>
<reference evidence="2 3" key="1">
    <citation type="submission" date="2019-03" db="EMBL/GenBank/DDBJ databases">
        <title>Whole genome sequence of a novel Rubrobacter taiwanensis strain, isolated from Yellowstone National Park.</title>
        <authorList>
            <person name="Freed S."/>
            <person name="Ramaley R.F."/>
            <person name="Kyndt J.A."/>
        </authorList>
    </citation>
    <scope>NUCLEOTIDE SEQUENCE [LARGE SCALE GENOMIC DNA]</scope>
    <source>
        <strain evidence="2 3">Yellowstone</strain>
    </source>
</reference>
<protein>
    <submittedName>
        <fullName evidence="2">SDR family oxidoreductase</fullName>
    </submittedName>
</protein>
<dbReference type="PANTHER" id="PTHR43355:SF2">
    <property type="entry name" value="FLAVIN REDUCTASE (NADPH)"/>
    <property type="match status" value="1"/>
</dbReference>
<dbReference type="InterPro" id="IPR051606">
    <property type="entry name" value="Polyketide_Oxido-like"/>
</dbReference>
<dbReference type="Pfam" id="PF13460">
    <property type="entry name" value="NAD_binding_10"/>
    <property type="match status" value="1"/>
</dbReference>
<organism evidence="2 3">
    <name type="scientific">Rubrobacter taiwanensis</name>
    <dbReference type="NCBI Taxonomy" id="185139"/>
    <lineage>
        <taxon>Bacteria</taxon>
        <taxon>Bacillati</taxon>
        <taxon>Actinomycetota</taxon>
        <taxon>Rubrobacteria</taxon>
        <taxon>Rubrobacterales</taxon>
        <taxon>Rubrobacteraceae</taxon>
        <taxon>Rubrobacter</taxon>
    </lineage>
</organism>
<proteinExistence type="predicted"/>
<dbReference type="AlphaFoldDB" id="A0A4R1BFL1"/>
<dbReference type="Gene3D" id="3.40.50.720">
    <property type="entry name" value="NAD(P)-binding Rossmann-like Domain"/>
    <property type="match status" value="1"/>
</dbReference>
<dbReference type="Proteomes" id="UP000295244">
    <property type="component" value="Unassembled WGS sequence"/>
</dbReference>
<evidence type="ECO:0000313" key="2">
    <source>
        <dbReference type="EMBL" id="TCJ15950.1"/>
    </source>
</evidence>
<sequence length="210" mass="23284">MRVAVFGATGRTGRLVVERLLEEGHEVIAFVRDPSKILEGHDEKLRTVRGDVLDAAAVEEVVEEVDAVLVALGHTKTSPKDVQARGTQNIVAAMRRHGVRRLISLTGAGVRDPQDEPKVVDRAITGLLKLLQRDVLEDAERHAEIIRNSGLDWTLVRVPRLVDGERTGEYRAGYIGKDSGTRISRADVADFMVRQLTDDTYLRRAPVVSY</sequence>
<dbReference type="GO" id="GO:0004074">
    <property type="term" value="F:biliverdin reductase [NAD(P)H] activity"/>
    <property type="evidence" value="ECO:0007669"/>
    <property type="project" value="TreeGrafter"/>
</dbReference>
<dbReference type="OrthoDB" id="3763081at2"/>
<comment type="caution">
    <text evidence="2">The sequence shown here is derived from an EMBL/GenBank/DDBJ whole genome shotgun (WGS) entry which is preliminary data.</text>
</comment>
<gene>
    <name evidence="2" type="ORF">E0L93_11905</name>
</gene>
<keyword evidence="3" id="KW-1185">Reference proteome</keyword>
<dbReference type="InterPro" id="IPR036291">
    <property type="entry name" value="NAD(P)-bd_dom_sf"/>
</dbReference>
<dbReference type="EMBL" id="SKBU01000020">
    <property type="protein sequence ID" value="TCJ15950.1"/>
    <property type="molecule type" value="Genomic_DNA"/>
</dbReference>
<name>A0A4R1BFL1_9ACTN</name>
<dbReference type="SUPFAM" id="SSF51735">
    <property type="entry name" value="NAD(P)-binding Rossmann-fold domains"/>
    <property type="match status" value="1"/>
</dbReference>
<dbReference type="CDD" id="cd05244">
    <property type="entry name" value="BVR-B_like_SDR_a"/>
    <property type="match status" value="1"/>
</dbReference>
<dbReference type="GO" id="GO:0042602">
    <property type="term" value="F:riboflavin reductase (NADPH) activity"/>
    <property type="evidence" value="ECO:0007669"/>
    <property type="project" value="TreeGrafter"/>
</dbReference>
<dbReference type="RefSeq" id="WP_132692200.1">
    <property type="nucleotide sequence ID" value="NZ_SKBU01000020.1"/>
</dbReference>
<accession>A0A4R1BFL1</accession>
<feature type="domain" description="NAD(P)-binding" evidence="1">
    <location>
        <begin position="7"/>
        <end position="198"/>
    </location>
</feature>
<evidence type="ECO:0000259" key="1">
    <source>
        <dbReference type="Pfam" id="PF13460"/>
    </source>
</evidence>